<keyword evidence="10" id="KW-1185">Reference proteome</keyword>
<evidence type="ECO:0000256" key="6">
    <source>
        <dbReference type="ARBA" id="ARBA00023136"/>
    </source>
</evidence>
<keyword evidence="5 7" id="KW-1133">Transmembrane helix</keyword>
<dbReference type="EMBL" id="JBHTBJ010000014">
    <property type="protein sequence ID" value="MFC7276358.1"/>
    <property type="molecule type" value="Genomic_DNA"/>
</dbReference>
<feature type="transmembrane region" description="Helical" evidence="7">
    <location>
        <begin position="45"/>
        <end position="71"/>
    </location>
</feature>
<keyword evidence="2" id="KW-0813">Transport</keyword>
<comment type="subcellular location">
    <subcellularLocation>
        <location evidence="1">Cell inner membrane</location>
        <topology evidence="1">Multi-pass membrane protein</topology>
    </subcellularLocation>
</comment>
<evidence type="ECO:0000256" key="3">
    <source>
        <dbReference type="ARBA" id="ARBA00022475"/>
    </source>
</evidence>
<feature type="transmembrane region" description="Helical" evidence="7">
    <location>
        <begin position="264"/>
        <end position="288"/>
    </location>
</feature>
<sequence length="464" mass="48618">MITFAGPLTPLRHRQFRLLWTGLSASLIGDGMLLVALAWQVYDLFGVPAAMSAVGVALSLPQVVTLLLGGVISDRFDPRRVMLASDLLRGTVMAVVAVLTLTGALTSLWMLLALIVVYGAGAGFFGPAFDALVPRIVPADDLVAANSLDQFVRPAGLQIFGPMLAGAVIAVGGAGWAFAVDGLTFAVSVACLLAMRRSLSEVSEESGGESLWAEMREGIAYVRRHVWLWGTFLSATFTYLLFVGPTEVLLPYVVKTELGGSATALSLVLTSGGLGAIAAALTVGWIGIPRKFISYMYGTWAVATLAVAGYGAATATWQLALACVVVNGLEAAGTVAWATTKQRLVPTRMLGRVSSVDWFVSTALLPLSYALAAPIAGWIGVRATLLGAGLLGAVVTFGFLFLPGMRGPEQTPAYRPRHARWLPPVELTAAPGLLVAAVEPTAAPVPIVAQAPRHADDREEVLVA</sequence>
<name>A0ABW2HW22_9ACTN</name>
<protein>
    <submittedName>
        <fullName evidence="9">MFS transporter</fullName>
    </submittedName>
</protein>
<dbReference type="InterPro" id="IPR036259">
    <property type="entry name" value="MFS_trans_sf"/>
</dbReference>
<keyword evidence="4 7" id="KW-0812">Transmembrane</keyword>
<feature type="transmembrane region" description="Helical" evidence="7">
    <location>
        <begin position="319"/>
        <end position="338"/>
    </location>
</feature>
<feature type="transmembrane region" description="Helical" evidence="7">
    <location>
        <begin position="358"/>
        <end position="379"/>
    </location>
</feature>
<gene>
    <name evidence="9" type="ORF">ACFQS1_20385</name>
</gene>
<dbReference type="RefSeq" id="WP_378970587.1">
    <property type="nucleotide sequence ID" value="NZ_JBHTBJ010000014.1"/>
</dbReference>
<feature type="transmembrane region" description="Helical" evidence="7">
    <location>
        <begin position="92"/>
        <end position="120"/>
    </location>
</feature>
<evidence type="ECO:0000259" key="8">
    <source>
        <dbReference type="PROSITE" id="PS50850"/>
    </source>
</evidence>
<evidence type="ECO:0000313" key="10">
    <source>
        <dbReference type="Proteomes" id="UP001596548"/>
    </source>
</evidence>
<evidence type="ECO:0000256" key="2">
    <source>
        <dbReference type="ARBA" id="ARBA00022448"/>
    </source>
</evidence>
<dbReference type="PANTHER" id="PTHR23513">
    <property type="entry name" value="INTEGRAL MEMBRANE EFFLUX PROTEIN-RELATED"/>
    <property type="match status" value="1"/>
</dbReference>
<dbReference type="InterPro" id="IPR020846">
    <property type="entry name" value="MFS_dom"/>
</dbReference>
<dbReference type="PROSITE" id="PS50850">
    <property type="entry name" value="MFS"/>
    <property type="match status" value="1"/>
</dbReference>
<evidence type="ECO:0000256" key="1">
    <source>
        <dbReference type="ARBA" id="ARBA00004429"/>
    </source>
</evidence>
<dbReference type="PANTHER" id="PTHR23513:SF9">
    <property type="entry name" value="ENTEROBACTIN EXPORTER ENTS"/>
    <property type="match status" value="1"/>
</dbReference>
<comment type="caution">
    <text evidence="9">The sequence shown here is derived from an EMBL/GenBank/DDBJ whole genome shotgun (WGS) entry which is preliminary data.</text>
</comment>
<evidence type="ECO:0000256" key="7">
    <source>
        <dbReference type="SAM" id="Phobius"/>
    </source>
</evidence>
<organism evidence="9 10">
    <name type="scientific">Paractinoplanes rhizophilus</name>
    <dbReference type="NCBI Taxonomy" id="1416877"/>
    <lineage>
        <taxon>Bacteria</taxon>
        <taxon>Bacillati</taxon>
        <taxon>Actinomycetota</taxon>
        <taxon>Actinomycetes</taxon>
        <taxon>Micromonosporales</taxon>
        <taxon>Micromonosporaceae</taxon>
        <taxon>Paractinoplanes</taxon>
    </lineage>
</organism>
<dbReference type="Proteomes" id="UP001596548">
    <property type="component" value="Unassembled WGS sequence"/>
</dbReference>
<proteinExistence type="predicted"/>
<reference evidence="10" key="1">
    <citation type="journal article" date="2019" name="Int. J. Syst. Evol. Microbiol.">
        <title>The Global Catalogue of Microorganisms (GCM) 10K type strain sequencing project: providing services to taxonomists for standard genome sequencing and annotation.</title>
        <authorList>
            <consortium name="The Broad Institute Genomics Platform"/>
            <consortium name="The Broad Institute Genome Sequencing Center for Infectious Disease"/>
            <person name="Wu L."/>
            <person name="Ma J."/>
        </authorList>
    </citation>
    <scope>NUCLEOTIDE SEQUENCE [LARGE SCALE GENOMIC DNA]</scope>
    <source>
        <strain evidence="10">XZYJT-10</strain>
    </source>
</reference>
<feature type="domain" description="Major facilitator superfamily (MFS) profile" evidence="8">
    <location>
        <begin position="1"/>
        <end position="406"/>
    </location>
</feature>
<keyword evidence="6 7" id="KW-0472">Membrane</keyword>
<evidence type="ECO:0000256" key="5">
    <source>
        <dbReference type="ARBA" id="ARBA00022989"/>
    </source>
</evidence>
<keyword evidence="3" id="KW-1003">Cell membrane</keyword>
<dbReference type="InterPro" id="IPR010290">
    <property type="entry name" value="TM_effector"/>
</dbReference>
<dbReference type="CDD" id="cd06173">
    <property type="entry name" value="MFS_MefA_like"/>
    <property type="match status" value="1"/>
</dbReference>
<feature type="transmembrane region" description="Helical" evidence="7">
    <location>
        <begin position="385"/>
        <end position="405"/>
    </location>
</feature>
<dbReference type="Gene3D" id="1.20.1250.20">
    <property type="entry name" value="MFS general substrate transporter like domains"/>
    <property type="match status" value="1"/>
</dbReference>
<feature type="transmembrane region" description="Helical" evidence="7">
    <location>
        <begin position="226"/>
        <end position="244"/>
    </location>
</feature>
<evidence type="ECO:0000256" key="4">
    <source>
        <dbReference type="ARBA" id="ARBA00022692"/>
    </source>
</evidence>
<feature type="transmembrane region" description="Helical" evidence="7">
    <location>
        <begin position="18"/>
        <end position="39"/>
    </location>
</feature>
<accession>A0ABW2HW22</accession>
<feature type="transmembrane region" description="Helical" evidence="7">
    <location>
        <begin position="163"/>
        <end position="193"/>
    </location>
</feature>
<dbReference type="SUPFAM" id="SSF103473">
    <property type="entry name" value="MFS general substrate transporter"/>
    <property type="match status" value="1"/>
</dbReference>
<dbReference type="Pfam" id="PF05977">
    <property type="entry name" value="MFS_3"/>
    <property type="match status" value="1"/>
</dbReference>
<evidence type="ECO:0000313" key="9">
    <source>
        <dbReference type="EMBL" id="MFC7276358.1"/>
    </source>
</evidence>
<feature type="transmembrane region" description="Helical" evidence="7">
    <location>
        <begin position="295"/>
        <end position="313"/>
    </location>
</feature>